<keyword evidence="7" id="KW-0238">DNA-binding</keyword>
<dbReference type="KEGG" id="mng:MNEG_8340"/>
<keyword evidence="3" id="KW-0479">Metal-binding</keyword>
<keyword evidence="10" id="KW-0175">Coiled coil</keyword>
<feature type="compositionally biased region" description="Low complexity" evidence="11">
    <location>
        <begin position="146"/>
        <end position="164"/>
    </location>
</feature>
<dbReference type="EMBL" id="KK101792">
    <property type="protein sequence ID" value="KIY99623.1"/>
    <property type="molecule type" value="Genomic_DNA"/>
</dbReference>
<feature type="domain" description="BZIP" evidence="12">
    <location>
        <begin position="744"/>
        <end position="807"/>
    </location>
</feature>
<evidence type="ECO:0000256" key="2">
    <source>
        <dbReference type="ARBA" id="ARBA00006899"/>
    </source>
</evidence>
<evidence type="ECO:0000313" key="14">
    <source>
        <dbReference type="Proteomes" id="UP000054498"/>
    </source>
</evidence>
<evidence type="ECO:0000256" key="9">
    <source>
        <dbReference type="ARBA" id="ARBA00023242"/>
    </source>
</evidence>
<dbReference type="PROSITE" id="PS00036">
    <property type="entry name" value="BZIP_BASIC"/>
    <property type="match status" value="1"/>
</dbReference>
<feature type="compositionally biased region" description="Low complexity" evidence="11">
    <location>
        <begin position="718"/>
        <end position="727"/>
    </location>
</feature>
<evidence type="ECO:0000313" key="13">
    <source>
        <dbReference type="EMBL" id="KIY99623.1"/>
    </source>
</evidence>
<feature type="region of interest" description="Disordered" evidence="11">
    <location>
        <begin position="115"/>
        <end position="164"/>
    </location>
</feature>
<feature type="compositionally biased region" description="Gly residues" evidence="11">
    <location>
        <begin position="128"/>
        <end position="145"/>
    </location>
</feature>
<keyword evidence="14" id="KW-1185">Reference proteome</keyword>
<evidence type="ECO:0000256" key="3">
    <source>
        <dbReference type="ARBA" id="ARBA00022723"/>
    </source>
</evidence>
<feature type="region of interest" description="Disordered" evidence="11">
    <location>
        <begin position="806"/>
        <end position="829"/>
    </location>
</feature>
<dbReference type="SMART" id="SM00338">
    <property type="entry name" value="BRLZ"/>
    <property type="match status" value="1"/>
</dbReference>
<dbReference type="RefSeq" id="XP_013898643.1">
    <property type="nucleotide sequence ID" value="XM_014043189.1"/>
</dbReference>
<dbReference type="InterPro" id="IPR004827">
    <property type="entry name" value="bZIP"/>
</dbReference>
<dbReference type="GO" id="GO:0001164">
    <property type="term" value="F:RNA polymerase I core promoter sequence-specific DNA binding"/>
    <property type="evidence" value="ECO:0007669"/>
    <property type="project" value="InterPro"/>
</dbReference>
<dbReference type="InterPro" id="IPR033599">
    <property type="entry name" value="TAF1B/Rrn7"/>
</dbReference>
<evidence type="ECO:0000256" key="10">
    <source>
        <dbReference type="SAM" id="Coils"/>
    </source>
</evidence>
<evidence type="ECO:0000259" key="12">
    <source>
        <dbReference type="PROSITE" id="PS50217"/>
    </source>
</evidence>
<evidence type="ECO:0000256" key="7">
    <source>
        <dbReference type="ARBA" id="ARBA00023125"/>
    </source>
</evidence>
<comment type="subcellular location">
    <subcellularLocation>
        <location evidence="1">Nucleus</location>
        <location evidence="1">Nucleolus</location>
    </subcellularLocation>
</comment>
<dbReference type="PROSITE" id="PS50217">
    <property type="entry name" value="BZIP"/>
    <property type="match status" value="1"/>
</dbReference>
<organism evidence="13 14">
    <name type="scientific">Monoraphidium neglectum</name>
    <dbReference type="NCBI Taxonomy" id="145388"/>
    <lineage>
        <taxon>Eukaryota</taxon>
        <taxon>Viridiplantae</taxon>
        <taxon>Chlorophyta</taxon>
        <taxon>core chlorophytes</taxon>
        <taxon>Chlorophyceae</taxon>
        <taxon>CS clade</taxon>
        <taxon>Sphaeropleales</taxon>
        <taxon>Selenastraceae</taxon>
        <taxon>Monoraphidium</taxon>
    </lineage>
</organism>
<proteinExistence type="inferred from homology"/>
<dbReference type="CDD" id="cd14688">
    <property type="entry name" value="bZIP_YAP"/>
    <property type="match status" value="1"/>
</dbReference>
<comment type="similarity">
    <text evidence="2">Belongs to the RRN7/TAF1B family.</text>
</comment>
<keyword evidence="9" id="KW-0539">Nucleus</keyword>
<keyword evidence="5" id="KW-0862">Zinc</keyword>
<feature type="region of interest" description="Disordered" evidence="11">
    <location>
        <begin position="373"/>
        <end position="403"/>
    </location>
</feature>
<accession>A0A0D2KWG7</accession>
<evidence type="ECO:0000256" key="5">
    <source>
        <dbReference type="ARBA" id="ARBA00022833"/>
    </source>
</evidence>
<sequence>MAANFCYVCYSTELSNRDGVLVCDACGTQAQGAIEEQEYQQGIDDGKAKKRIKATTTQATVAATANVEIQERRAKEDLRAAALSYCFALQRLLQVESVMRQVWLALLPRTGILEPDYFRRPKRPGPDAAGGGDSDGGGGGGGGAGATPAAGRQHGSTSAATNDAMTAAASAQAARPMRLRAALWRHLSPQATLRVAFLACHLMREAVTPADIIAWAAVGQLPFFELPAFAADAGTAAAGAANKSAGGSAVALAPLPALCVTPQIWDTPSRLASHARALASALGLQLPPVNGEALLRRAALELGVPPAVCGCAQQLLRVHLVGRAALELPRGRLKAGAGGERAADAASPYAAVMAWLLVAAKVMYGIGATSGSRGSGNWPAEGSPGACAATSALPGAPPPPPSWTHWAAAALRRMELARGGIPGSPAQAGALEGADADAYLRLCLRVMFAQRPGAGTGRRAGAGGAAAGGPALAGGGGGDGEGGLSEFRQLFLGLWEDAAEEGEEGEEEHEEDEGEDGDRGRRAARRREGDPGAGAGMEDGGGLASPAAGAAPEGERAGGAGAPPGAFAAASSLGRAHPDYAALLAACAACARVPPVALHRAVVKAEAVVIAAESAALLARESGEALGGWAPAAGALQPLLAVNGGSNLAEQLLMLAQLQEQQQQQQQLSMGAEELMQAALLAHGAGGAAGDSRQRRASDADYAPMDDGSSGASPDPEGTSSGAPPGRSGRRGGSGKGEHVEQMRSKLDRFKEKNRLAQQRFRARQKATMEDLKARQVHLDDQLKRQRSQLAALQKENGFLRTMLREQQGEGAAPGAGPAAATDACSAAT</sequence>
<keyword evidence="6" id="KW-0805">Transcription regulation</keyword>
<dbReference type="GeneID" id="25741216"/>
<dbReference type="PANTHER" id="PTHR31576:SF2">
    <property type="entry name" value="TATA BOX-BINDING PROTEIN-ASSOCIATED FACTOR RNA POLYMERASE I SUBUNIT B"/>
    <property type="match status" value="1"/>
</dbReference>
<keyword evidence="8" id="KW-0804">Transcription</keyword>
<feature type="compositionally biased region" description="Acidic residues" evidence="11">
    <location>
        <begin position="499"/>
        <end position="516"/>
    </location>
</feature>
<dbReference type="Proteomes" id="UP000054498">
    <property type="component" value="Unassembled WGS sequence"/>
</dbReference>
<evidence type="ECO:0000256" key="8">
    <source>
        <dbReference type="ARBA" id="ARBA00023163"/>
    </source>
</evidence>
<dbReference type="OrthoDB" id="552654at2759"/>
<dbReference type="PANTHER" id="PTHR31576">
    <property type="entry name" value="TATA BOX-BINDING PROTEIN-ASSOCIATED FACTOR RNA POLYMERASE I SUBUNIT B"/>
    <property type="match status" value="1"/>
</dbReference>
<reference evidence="13 14" key="1">
    <citation type="journal article" date="2013" name="BMC Genomics">
        <title>Reconstruction of the lipid metabolism for the microalga Monoraphidium neglectum from its genome sequence reveals characteristics suitable for biofuel production.</title>
        <authorList>
            <person name="Bogen C."/>
            <person name="Al-Dilaimi A."/>
            <person name="Albersmeier A."/>
            <person name="Wichmann J."/>
            <person name="Grundmann M."/>
            <person name="Rupp O."/>
            <person name="Lauersen K.J."/>
            <person name="Blifernez-Klassen O."/>
            <person name="Kalinowski J."/>
            <person name="Goesmann A."/>
            <person name="Mussgnug J.H."/>
            <person name="Kruse O."/>
        </authorList>
    </citation>
    <scope>NUCLEOTIDE SEQUENCE [LARGE SCALE GENOMIC DNA]</scope>
    <source>
        <strain evidence="13 14">SAG 48.87</strain>
    </source>
</reference>
<feature type="compositionally biased region" description="Gly residues" evidence="11">
    <location>
        <begin position="531"/>
        <end position="543"/>
    </location>
</feature>
<dbReference type="GO" id="GO:0008270">
    <property type="term" value="F:zinc ion binding"/>
    <property type="evidence" value="ECO:0007669"/>
    <property type="project" value="UniProtKB-KW"/>
</dbReference>
<dbReference type="STRING" id="145388.A0A0D2KWG7"/>
<evidence type="ECO:0000256" key="6">
    <source>
        <dbReference type="ARBA" id="ARBA00023015"/>
    </source>
</evidence>
<name>A0A0D2KWG7_9CHLO</name>
<dbReference type="AlphaFoldDB" id="A0A0D2KWG7"/>
<feature type="compositionally biased region" description="Basic and acidic residues" evidence="11">
    <location>
        <begin position="517"/>
        <end position="530"/>
    </location>
</feature>
<feature type="compositionally biased region" description="Low complexity" evidence="11">
    <location>
        <begin position="809"/>
        <end position="829"/>
    </location>
</feature>
<gene>
    <name evidence="13" type="ORF">MNEG_8340</name>
</gene>
<protein>
    <recommendedName>
        <fullName evidence="12">BZIP domain-containing protein</fullName>
    </recommendedName>
</protein>
<dbReference type="GO" id="GO:0070860">
    <property type="term" value="C:RNA polymerase I core factor complex"/>
    <property type="evidence" value="ECO:0007669"/>
    <property type="project" value="InterPro"/>
</dbReference>
<dbReference type="GO" id="GO:0042790">
    <property type="term" value="P:nucleolar large rRNA transcription by RNA polymerase I"/>
    <property type="evidence" value="ECO:0007669"/>
    <property type="project" value="TreeGrafter"/>
</dbReference>
<feature type="region of interest" description="Disordered" evidence="11">
    <location>
        <begin position="686"/>
        <end position="769"/>
    </location>
</feature>
<keyword evidence="4" id="KW-0863">Zinc-finger</keyword>
<feature type="coiled-coil region" evidence="10">
    <location>
        <begin position="648"/>
        <end position="678"/>
    </location>
</feature>
<evidence type="ECO:0000256" key="11">
    <source>
        <dbReference type="SAM" id="MobiDB-lite"/>
    </source>
</evidence>
<dbReference type="GO" id="GO:0003700">
    <property type="term" value="F:DNA-binding transcription factor activity"/>
    <property type="evidence" value="ECO:0007669"/>
    <property type="project" value="InterPro"/>
</dbReference>
<evidence type="ECO:0000256" key="4">
    <source>
        <dbReference type="ARBA" id="ARBA00022771"/>
    </source>
</evidence>
<feature type="compositionally biased region" description="Basic and acidic residues" evidence="11">
    <location>
        <begin position="736"/>
        <end position="755"/>
    </location>
</feature>
<feature type="region of interest" description="Disordered" evidence="11">
    <location>
        <begin position="499"/>
        <end position="562"/>
    </location>
</feature>
<dbReference type="InterPro" id="IPR046347">
    <property type="entry name" value="bZIP_sf"/>
</dbReference>
<dbReference type="SUPFAM" id="SSF57959">
    <property type="entry name" value="Leucine zipper domain"/>
    <property type="match status" value="1"/>
</dbReference>
<evidence type="ECO:0000256" key="1">
    <source>
        <dbReference type="ARBA" id="ARBA00004604"/>
    </source>
</evidence>